<dbReference type="InterPro" id="IPR050863">
    <property type="entry name" value="CenT-Element_Derived"/>
</dbReference>
<accession>A0A6P7TVL7</accession>
<keyword evidence="2" id="KW-1185">Reference proteome</keyword>
<dbReference type="RefSeq" id="XP_029655823.1">
    <property type="nucleotide sequence ID" value="XM_029799963.1"/>
</dbReference>
<protein>
    <submittedName>
        <fullName evidence="3">Tigger transposable element-derived protein 7-like</fullName>
    </submittedName>
</protein>
<dbReference type="KEGG" id="osn:115229637"/>
<dbReference type="PANTHER" id="PTHR19303:SF73">
    <property type="entry name" value="PROTEIN PDC2"/>
    <property type="match status" value="1"/>
</dbReference>
<dbReference type="GO" id="GO:0003677">
    <property type="term" value="F:DNA binding"/>
    <property type="evidence" value="ECO:0007669"/>
    <property type="project" value="TreeGrafter"/>
</dbReference>
<dbReference type="Proteomes" id="UP000515154">
    <property type="component" value="Unplaced"/>
</dbReference>
<reference evidence="3" key="1">
    <citation type="submission" date="2025-08" db="UniProtKB">
        <authorList>
            <consortium name="RefSeq"/>
        </authorList>
    </citation>
    <scope>IDENTIFICATION</scope>
</reference>
<evidence type="ECO:0000313" key="2">
    <source>
        <dbReference type="Proteomes" id="UP000515154"/>
    </source>
</evidence>
<dbReference type="Pfam" id="PF03184">
    <property type="entry name" value="DDE_1"/>
    <property type="match status" value="1"/>
</dbReference>
<dbReference type="InterPro" id="IPR004875">
    <property type="entry name" value="DDE_SF_endonuclease_dom"/>
</dbReference>
<organism evidence="2 3">
    <name type="scientific">Octopus sinensis</name>
    <name type="common">East Asian common octopus</name>
    <dbReference type="NCBI Taxonomy" id="2607531"/>
    <lineage>
        <taxon>Eukaryota</taxon>
        <taxon>Metazoa</taxon>
        <taxon>Spiralia</taxon>
        <taxon>Lophotrochozoa</taxon>
        <taxon>Mollusca</taxon>
        <taxon>Cephalopoda</taxon>
        <taxon>Coleoidea</taxon>
        <taxon>Octopodiformes</taxon>
        <taxon>Octopoda</taxon>
        <taxon>Incirrata</taxon>
        <taxon>Octopodidae</taxon>
        <taxon>Octopus</taxon>
    </lineage>
</organism>
<proteinExistence type="predicted"/>
<evidence type="ECO:0000313" key="3">
    <source>
        <dbReference type="RefSeq" id="XP_029655823.1"/>
    </source>
</evidence>
<dbReference type="PANTHER" id="PTHR19303">
    <property type="entry name" value="TRANSPOSON"/>
    <property type="match status" value="1"/>
</dbReference>
<evidence type="ECO:0000259" key="1">
    <source>
        <dbReference type="Pfam" id="PF03184"/>
    </source>
</evidence>
<name>A0A6P7TVL7_9MOLL</name>
<sequence length="250" mass="28940">MYSSSKNAWMTRDIFIQWLFLVNERIKMEKRKILIILDNASCHENKSLSNIELLFLPKNTTPILQPLDNGIIKAFKDNYSKALIEFICCIDEEDFYCDLLKKINLRQSLIIVSKSWQNVSSEIITNCWDNTFGNEIFVVSDNLTDDVIEQVVDEVLENTESSDNEEIFYSGMQNKQTTVKEVVAKVNELEESVLDIAPILLNDFYCFRQNLFIFGTLSVPTSNGKRERTSLRLREVMQRSGQLSIKTNSH</sequence>
<gene>
    <name evidence="3" type="primary">LOC115229637</name>
</gene>
<dbReference type="GO" id="GO:0005634">
    <property type="term" value="C:nucleus"/>
    <property type="evidence" value="ECO:0007669"/>
    <property type="project" value="TreeGrafter"/>
</dbReference>
<dbReference type="AlphaFoldDB" id="A0A6P7TVL7"/>
<feature type="domain" description="DDE-1" evidence="1">
    <location>
        <begin position="2"/>
        <end position="128"/>
    </location>
</feature>